<evidence type="ECO:0000256" key="1">
    <source>
        <dbReference type="ARBA" id="ARBA00004245"/>
    </source>
</evidence>
<evidence type="ECO:0000313" key="6">
    <source>
        <dbReference type="Proteomes" id="UP000054408"/>
    </source>
</evidence>
<evidence type="ECO:0000256" key="4">
    <source>
        <dbReference type="SAM" id="MobiDB-lite"/>
    </source>
</evidence>
<dbReference type="PANTHER" id="PTHR15431:SF4">
    <property type="entry name" value="PROTEIN TONNEAU 1B"/>
    <property type="match status" value="1"/>
</dbReference>
<feature type="compositionally biased region" description="Acidic residues" evidence="4">
    <location>
        <begin position="455"/>
        <end position="471"/>
    </location>
</feature>
<protein>
    <submittedName>
        <fullName evidence="5">Uncharacterized protein</fullName>
    </submittedName>
</protein>
<dbReference type="SMART" id="SM00667">
    <property type="entry name" value="LisH"/>
    <property type="match status" value="1"/>
</dbReference>
<dbReference type="GO" id="GO:0015630">
    <property type="term" value="C:microtubule cytoskeleton"/>
    <property type="evidence" value="ECO:0007669"/>
    <property type="project" value="UniProtKB-ARBA"/>
</dbReference>
<keyword evidence="6" id="KW-1185">Reference proteome</keyword>
<dbReference type="Gene3D" id="1.20.960.40">
    <property type="match status" value="1"/>
</dbReference>
<organism evidence="5 6">
    <name type="scientific">Thecamonas trahens ATCC 50062</name>
    <dbReference type="NCBI Taxonomy" id="461836"/>
    <lineage>
        <taxon>Eukaryota</taxon>
        <taxon>Apusozoa</taxon>
        <taxon>Apusomonadida</taxon>
        <taxon>Apusomonadidae</taxon>
        <taxon>Thecamonas</taxon>
    </lineage>
</organism>
<feature type="compositionally biased region" description="Low complexity" evidence="4">
    <location>
        <begin position="173"/>
        <end position="195"/>
    </location>
</feature>
<evidence type="ECO:0000313" key="5">
    <source>
        <dbReference type="EMBL" id="KNC50367.1"/>
    </source>
</evidence>
<feature type="compositionally biased region" description="Low complexity" evidence="4">
    <location>
        <begin position="348"/>
        <end position="363"/>
    </location>
</feature>
<reference evidence="5 6" key="1">
    <citation type="submission" date="2010-05" db="EMBL/GenBank/DDBJ databases">
        <title>The Genome Sequence of Thecamonas trahens ATCC 50062.</title>
        <authorList>
            <consortium name="The Broad Institute Genome Sequencing Platform"/>
            <person name="Russ C."/>
            <person name="Cuomo C."/>
            <person name="Shea T."/>
            <person name="Young S.K."/>
            <person name="Zeng Q."/>
            <person name="Koehrsen M."/>
            <person name="Haas B."/>
            <person name="Borodovsky M."/>
            <person name="Guigo R."/>
            <person name="Alvarado L."/>
            <person name="Berlin A."/>
            <person name="Bochicchio J."/>
            <person name="Borenstein D."/>
            <person name="Chapman S."/>
            <person name="Chen Z."/>
            <person name="Freedman E."/>
            <person name="Gellesch M."/>
            <person name="Goldberg J."/>
            <person name="Griggs A."/>
            <person name="Gujja S."/>
            <person name="Heilman E."/>
            <person name="Heiman D."/>
            <person name="Hepburn T."/>
            <person name="Howarth C."/>
            <person name="Jen D."/>
            <person name="Larson L."/>
            <person name="Mehta T."/>
            <person name="Park D."/>
            <person name="Pearson M."/>
            <person name="Roberts A."/>
            <person name="Saif S."/>
            <person name="Shenoy N."/>
            <person name="Sisk P."/>
            <person name="Stolte C."/>
            <person name="Sykes S."/>
            <person name="Thomson T."/>
            <person name="Walk T."/>
            <person name="White J."/>
            <person name="Yandava C."/>
            <person name="Burger G."/>
            <person name="Gray M.W."/>
            <person name="Holland P.W.H."/>
            <person name="King N."/>
            <person name="Lang F.B.F."/>
            <person name="Roger A.J."/>
            <person name="Ruiz-Trillo I."/>
            <person name="Lander E."/>
            <person name="Nusbaum C."/>
        </authorList>
    </citation>
    <scope>NUCLEOTIDE SEQUENCE [LARGE SCALE GENOMIC DNA]</scope>
    <source>
        <strain evidence="5 6">ATCC 50062</strain>
    </source>
</reference>
<feature type="region of interest" description="Disordered" evidence="4">
    <location>
        <begin position="438"/>
        <end position="493"/>
    </location>
</feature>
<dbReference type="OrthoDB" id="2160638at2759"/>
<sequence>MGGFGAKVAGRVGFSNEPSDTCREEQMNDPSGLDELKSMVTTSLAAKGVLASLRAQLRAAVYEALDEADGGAGGSSGAALVATCEDHVLLLSLVADYLHSAGLKYSASVLIAEAGIDARPDPLPRAAALAAALDLPHPQGQEPVLATLIRTAKALPASLQSAQPESHSRDQSPPRAADSHSSPAPSSPKAASSPATAYMPTYGSNSSFVESFDESIPESVPEEVEEMLDTSLVESIDDDDDGGDVLDLLPQGRPTLSYGSRPVAGAGLNSRPRPTTQSSVVMFGDDDSFTESVPEEELIEEETPAAVPALAAAMTPPAHRGGAVASGGLFGSGGGGLGDAPPLGRPASSHGRSGLPPLGGRLPTLDSNARDQMARDLLGDDFEGDSIDVGDETDDDMAHLAYLNSLETQLRKPVVRGAPGAKTQAKASVVTANPYLHDAFESDDDDGGMFGGRDLDDDDDDFDDDFDDSDLDAPIVDPHRNDFGSLATSDRSASPLDVRDFDYVESVL</sequence>
<keyword evidence="2" id="KW-0963">Cytoplasm</keyword>
<dbReference type="PANTHER" id="PTHR15431">
    <property type="entry name" value="FGFR1 ONCOGENE PARTNER/LISH DOMAIN-CONTAINING PROTEIN"/>
    <property type="match status" value="1"/>
</dbReference>
<dbReference type="GeneID" id="25565925"/>
<feature type="region of interest" description="Disordered" evidence="4">
    <location>
        <begin position="157"/>
        <end position="198"/>
    </location>
</feature>
<feature type="region of interest" description="Disordered" evidence="4">
    <location>
        <begin position="335"/>
        <end position="366"/>
    </location>
</feature>
<dbReference type="RefSeq" id="XP_013756909.1">
    <property type="nucleotide sequence ID" value="XM_013901455.1"/>
</dbReference>
<feature type="region of interest" description="Disordered" evidence="4">
    <location>
        <begin position="251"/>
        <end position="281"/>
    </location>
</feature>
<dbReference type="InterPro" id="IPR006594">
    <property type="entry name" value="LisH"/>
</dbReference>
<evidence type="ECO:0000256" key="2">
    <source>
        <dbReference type="ARBA" id="ARBA00022490"/>
    </source>
</evidence>
<keyword evidence="3" id="KW-0206">Cytoskeleton</keyword>
<dbReference type="AlphaFoldDB" id="A0A0L0DDD8"/>
<proteinExistence type="predicted"/>
<accession>A0A0L0DDD8</accession>
<dbReference type="PROSITE" id="PS50896">
    <property type="entry name" value="LISH"/>
    <property type="match status" value="1"/>
</dbReference>
<feature type="region of interest" description="Disordered" evidence="4">
    <location>
        <begin position="1"/>
        <end position="28"/>
    </location>
</feature>
<dbReference type="EMBL" id="GL349461">
    <property type="protein sequence ID" value="KNC50367.1"/>
    <property type="molecule type" value="Genomic_DNA"/>
</dbReference>
<name>A0A0L0DDD8_THETB</name>
<comment type="subcellular location">
    <subcellularLocation>
        <location evidence="1">Cytoplasm</location>
        <location evidence="1">Cytoskeleton</location>
    </subcellularLocation>
</comment>
<gene>
    <name evidence="5" type="ORF">AMSG_06854</name>
</gene>
<evidence type="ECO:0000256" key="3">
    <source>
        <dbReference type="ARBA" id="ARBA00023212"/>
    </source>
</evidence>
<dbReference type="Proteomes" id="UP000054408">
    <property type="component" value="Unassembled WGS sequence"/>
</dbReference>
<dbReference type="STRING" id="461836.A0A0L0DDD8"/>